<reference evidence="1 2" key="1">
    <citation type="journal article" date="2018" name="Mol. Biol. Evol.">
        <title>Broad Genomic Sampling Reveals a Smut Pathogenic Ancestry of the Fungal Clade Ustilaginomycotina.</title>
        <authorList>
            <person name="Kijpornyongpan T."/>
            <person name="Mondo S.J."/>
            <person name="Barry K."/>
            <person name="Sandor L."/>
            <person name="Lee J."/>
            <person name="Lipzen A."/>
            <person name="Pangilinan J."/>
            <person name="LaButti K."/>
            <person name="Hainaut M."/>
            <person name="Henrissat B."/>
            <person name="Grigoriev I.V."/>
            <person name="Spatafora J.W."/>
            <person name="Aime M.C."/>
        </authorList>
    </citation>
    <scope>NUCLEOTIDE SEQUENCE [LARGE SCALE GENOMIC DNA]</scope>
    <source>
        <strain evidence="1 2">SA 807</strain>
    </source>
</reference>
<name>A0ACD0P240_9BASI</name>
<protein>
    <submittedName>
        <fullName evidence="1">Uncharacterized protein</fullName>
    </submittedName>
</protein>
<gene>
    <name evidence="1" type="ORF">IE53DRAFT_385426</name>
</gene>
<evidence type="ECO:0000313" key="1">
    <source>
        <dbReference type="EMBL" id="PWN52160.1"/>
    </source>
</evidence>
<dbReference type="Proteomes" id="UP000245626">
    <property type="component" value="Unassembled WGS sequence"/>
</dbReference>
<dbReference type="EMBL" id="KZ819793">
    <property type="protein sequence ID" value="PWN52160.1"/>
    <property type="molecule type" value="Genomic_DNA"/>
</dbReference>
<evidence type="ECO:0000313" key="2">
    <source>
        <dbReference type="Proteomes" id="UP000245626"/>
    </source>
</evidence>
<keyword evidence="2" id="KW-1185">Reference proteome</keyword>
<organism evidence="1 2">
    <name type="scientific">Violaceomyces palustris</name>
    <dbReference type="NCBI Taxonomy" id="1673888"/>
    <lineage>
        <taxon>Eukaryota</taxon>
        <taxon>Fungi</taxon>
        <taxon>Dikarya</taxon>
        <taxon>Basidiomycota</taxon>
        <taxon>Ustilaginomycotina</taxon>
        <taxon>Ustilaginomycetes</taxon>
        <taxon>Violaceomycetales</taxon>
        <taxon>Violaceomycetaceae</taxon>
        <taxon>Violaceomyces</taxon>
    </lineage>
</organism>
<sequence length="472" mass="53045">MSSTTVEEYIELLNAEQHVDLQKLRDFARHGIQPEVRGEVWLYLLGVLSDDKGQEMSSVRSKYLEYDSLDKHNPVLEKRIRGECSRYYQRRLAVRPIRGRPAMVPTSVAAAAAAIRNVDRGPNRVNDGYSHALSSASTIALNAAGATSVSFLETDDPEAVAAQELKRFGQSVENIICAYLNRHNRSADGKAGPSGGVGVGRSRGGGGEAEAPNARRTQRRDRAGSTASESSINNGGSSNNNNEEDWMSLSHSQQLSQGKRSRSRASSGATAPSLEAAVRSRMPREYEWMPQIQRGSQYGYQREFHPALIYLCAPFVKCVRVEAGMYFAFEKLMAMIEEYHSANPLPERIAKFLTLFRTTLPELHSYFEEEEVDMIGLATSWLQDLLAGELRIEDLMRLWDTYFAVVQDQNPLDLHLYVCIAILTNCKDTLEELDQSETRSMLFNLPPLDMDRIINEAFNIRLSHQQSREEEE</sequence>
<accession>A0ACD0P240</accession>
<proteinExistence type="predicted"/>